<evidence type="ECO:0000256" key="3">
    <source>
        <dbReference type="SAM" id="MobiDB-lite"/>
    </source>
</evidence>
<proteinExistence type="inferred from homology"/>
<reference evidence="4" key="1">
    <citation type="journal article" date="2018" name="DNA Res.">
        <title>Multiple hybrid de novo genome assembly of finger millet, an orphan allotetraploid crop.</title>
        <authorList>
            <person name="Hatakeyama M."/>
            <person name="Aluri S."/>
            <person name="Balachadran M.T."/>
            <person name="Sivarajan S.R."/>
            <person name="Patrignani A."/>
            <person name="Gruter S."/>
            <person name="Poveda L."/>
            <person name="Shimizu-Inatsugi R."/>
            <person name="Baeten J."/>
            <person name="Francoijs K.J."/>
            <person name="Nataraja K.N."/>
            <person name="Reddy Y.A.N."/>
            <person name="Phadnis S."/>
            <person name="Ravikumar R.L."/>
            <person name="Schlapbach R."/>
            <person name="Sreeman S.M."/>
            <person name="Shimizu K.K."/>
        </authorList>
    </citation>
    <scope>NUCLEOTIDE SEQUENCE</scope>
</reference>
<name>A0AAV5CGI8_ELECO</name>
<reference evidence="4" key="2">
    <citation type="submission" date="2021-12" db="EMBL/GenBank/DDBJ databases">
        <title>Resequencing data analysis of finger millet.</title>
        <authorList>
            <person name="Hatakeyama M."/>
            <person name="Aluri S."/>
            <person name="Balachadran M.T."/>
            <person name="Sivarajan S.R."/>
            <person name="Poveda L."/>
            <person name="Shimizu-Inatsugi R."/>
            <person name="Schlapbach R."/>
            <person name="Sreeman S.M."/>
            <person name="Shimizu K.K."/>
        </authorList>
    </citation>
    <scope>NUCLEOTIDE SEQUENCE</scope>
</reference>
<dbReference type="GO" id="GO:0034088">
    <property type="term" value="P:maintenance of mitotic sister chromatid cohesion"/>
    <property type="evidence" value="ECO:0007669"/>
    <property type="project" value="TreeGrafter"/>
</dbReference>
<dbReference type="GO" id="GO:0000785">
    <property type="term" value="C:chromatin"/>
    <property type="evidence" value="ECO:0007669"/>
    <property type="project" value="TreeGrafter"/>
</dbReference>
<evidence type="ECO:0000313" key="5">
    <source>
        <dbReference type="Proteomes" id="UP001054889"/>
    </source>
</evidence>
<dbReference type="GO" id="GO:0000775">
    <property type="term" value="C:chromosome, centromeric region"/>
    <property type="evidence" value="ECO:0007669"/>
    <property type="project" value="TreeGrafter"/>
</dbReference>
<comment type="similarity">
    <text evidence="1">Belongs to the DCC1 family.</text>
</comment>
<keyword evidence="5" id="KW-1185">Reference proteome</keyword>
<dbReference type="EMBL" id="BQKI01000006">
    <property type="protein sequence ID" value="GJM97219.1"/>
    <property type="molecule type" value="Genomic_DNA"/>
</dbReference>
<accession>A0AAV5CGI8</accession>
<evidence type="ECO:0000313" key="4">
    <source>
        <dbReference type="EMBL" id="GJM97219.1"/>
    </source>
</evidence>
<dbReference type="InterPro" id="IPR019128">
    <property type="entry name" value="Dcc1"/>
</dbReference>
<evidence type="ECO:0000256" key="2">
    <source>
        <dbReference type="ARBA" id="ARBA00022705"/>
    </source>
</evidence>
<organism evidence="4 5">
    <name type="scientific">Eleusine coracana subsp. coracana</name>
    <dbReference type="NCBI Taxonomy" id="191504"/>
    <lineage>
        <taxon>Eukaryota</taxon>
        <taxon>Viridiplantae</taxon>
        <taxon>Streptophyta</taxon>
        <taxon>Embryophyta</taxon>
        <taxon>Tracheophyta</taxon>
        <taxon>Spermatophyta</taxon>
        <taxon>Magnoliopsida</taxon>
        <taxon>Liliopsida</taxon>
        <taxon>Poales</taxon>
        <taxon>Poaceae</taxon>
        <taxon>PACMAD clade</taxon>
        <taxon>Chloridoideae</taxon>
        <taxon>Cynodonteae</taxon>
        <taxon>Eleusininae</taxon>
        <taxon>Eleusine</taxon>
    </lineage>
</organism>
<dbReference type="GO" id="GO:0031390">
    <property type="term" value="C:Ctf18 RFC-like complex"/>
    <property type="evidence" value="ECO:0007669"/>
    <property type="project" value="InterPro"/>
</dbReference>
<keyword evidence="2" id="KW-0235">DNA replication</keyword>
<evidence type="ECO:0000256" key="1">
    <source>
        <dbReference type="ARBA" id="ARBA00007017"/>
    </source>
</evidence>
<dbReference type="Proteomes" id="UP001054889">
    <property type="component" value="Unassembled WGS sequence"/>
</dbReference>
<protein>
    <submittedName>
        <fullName evidence="4">Uncharacterized protein</fullName>
    </submittedName>
</protein>
<dbReference type="PANTHER" id="PTHR13395">
    <property type="entry name" value="SISTER CHROMATID COHESION PROTEIN DCC1-RELATED"/>
    <property type="match status" value="1"/>
</dbReference>
<dbReference type="PANTHER" id="PTHR13395:SF6">
    <property type="entry name" value="SISTER CHROMATID COHESION PROTEIN DCC1"/>
    <property type="match status" value="1"/>
</dbReference>
<gene>
    <name evidence="4" type="primary">ga14129</name>
    <name evidence="4" type="ORF">PR202_ga14129</name>
</gene>
<dbReference type="GO" id="GO:0006260">
    <property type="term" value="P:DNA replication"/>
    <property type="evidence" value="ECO:0007669"/>
    <property type="project" value="UniProtKB-KW"/>
</dbReference>
<feature type="region of interest" description="Disordered" evidence="3">
    <location>
        <begin position="1"/>
        <end position="20"/>
    </location>
</feature>
<comment type="caution">
    <text evidence="4">The sequence shown here is derived from an EMBL/GenBank/DDBJ whole genome shotgun (WGS) entry which is preliminary data.</text>
</comment>
<sequence length="164" mass="17862">MDAEMKDADTQTEIEWDGGGGRADAMLGPIEDGASVSLCYYQAYGPHDDILLLEAADDLLPDLLQGRVIVRGRPDEEAVLCTPSTTPDNTNGDVVAAAIKLAPGSIELIQTAPRLDKLRNLLRERPYVLDERILGMTFSTKRGCTHGKTFVNLSSLVTVRCQME</sequence>
<dbReference type="AlphaFoldDB" id="A0AAV5CGI8"/>